<feature type="compositionally biased region" description="Basic and acidic residues" evidence="8">
    <location>
        <begin position="10"/>
        <end position="21"/>
    </location>
</feature>
<gene>
    <name evidence="10" type="ORF">C4D60_Mb11t12890</name>
</gene>
<protein>
    <recommendedName>
        <fullName evidence="12">Metal transporter</fullName>
    </recommendedName>
</protein>
<dbReference type="GO" id="GO:0015086">
    <property type="term" value="F:cadmium ion transmembrane transporter activity"/>
    <property type="evidence" value="ECO:0007669"/>
    <property type="project" value="TreeGrafter"/>
</dbReference>
<keyword evidence="7 9" id="KW-0472">Membrane</keyword>
<name>A0A4S8J3S0_MUSBA</name>
<evidence type="ECO:0000256" key="4">
    <source>
        <dbReference type="ARBA" id="ARBA00022692"/>
    </source>
</evidence>
<dbReference type="Proteomes" id="UP000317650">
    <property type="component" value="Chromosome 11"/>
</dbReference>
<evidence type="ECO:0000256" key="1">
    <source>
        <dbReference type="ARBA" id="ARBA00004141"/>
    </source>
</evidence>
<feature type="compositionally biased region" description="Basic and acidic residues" evidence="8">
    <location>
        <begin position="41"/>
        <end position="53"/>
    </location>
</feature>
<evidence type="ECO:0000313" key="10">
    <source>
        <dbReference type="EMBL" id="THU56021.1"/>
    </source>
</evidence>
<comment type="caution">
    <text evidence="10">The sequence shown here is derived from an EMBL/GenBank/DDBJ whole genome shotgun (WGS) entry which is preliminary data.</text>
</comment>
<dbReference type="EMBL" id="PYDT01000007">
    <property type="protein sequence ID" value="THU56021.1"/>
    <property type="molecule type" value="Genomic_DNA"/>
</dbReference>
<keyword evidence="11" id="KW-1185">Reference proteome</keyword>
<evidence type="ECO:0000256" key="9">
    <source>
        <dbReference type="SAM" id="Phobius"/>
    </source>
</evidence>
<accession>A0A4S8J3S0</accession>
<evidence type="ECO:0000256" key="3">
    <source>
        <dbReference type="ARBA" id="ARBA00022448"/>
    </source>
</evidence>
<organism evidence="10 11">
    <name type="scientific">Musa balbisiana</name>
    <name type="common">Banana</name>
    <dbReference type="NCBI Taxonomy" id="52838"/>
    <lineage>
        <taxon>Eukaryota</taxon>
        <taxon>Viridiplantae</taxon>
        <taxon>Streptophyta</taxon>
        <taxon>Embryophyta</taxon>
        <taxon>Tracheophyta</taxon>
        <taxon>Spermatophyta</taxon>
        <taxon>Magnoliopsida</taxon>
        <taxon>Liliopsida</taxon>
        <taxon>Zingiberales</taxon>
        <taxon>Musaceae</taxon>
        <taxon>Musa</taxon>
    </lineage>
</organism>
<dbReference type="NCBIfam" id="NF037982">
    <property type="entry name" value="Nramp_1"/>
    <property type="match status" value="1"/>
</dbReference>
<proteinExistence type="inferred from homology"/>
<feature type="compositionally biased region" description="Acidic residues" evidence="8">
    <location>
        <begin position="31"/>
        <end position="40"/>
    </location>
</feature>
<dbReference type="GO" id="GO:0005886">
    <property type="term" value="C:plasma membrane"/>
    <property type="evidence" value="ECO:0007669"/>
    <property type="project" value="TreeGrafter"/>
</dbReference>
<dbReference type="AlphaFoldDB" id="A0A4S8J3S0"/>
<keyword evidence="4 9" id="KW-0812">Transmembrane</keyword>
<evidence type="ECO:0000256" key="6">
    <source>
        <dbReference type="ARBA" id="ARBA00023065"/>
    </source>
</evidence>
<dbReference type="GO" id="GO:0034755">
    <property type="term" value="P:iron ion transmembrane transport"/>
    <property type="evidence" value="ECO:0007669"/>
    <property type="project" value="TreeGrafter"/>
</dbReference>
<reference evidence="10 11" key="1">
    <citation type="journal article" date="2019" name="Nat. Plants">
        <title>Genome sequencing of Musa balbisiana reveals subgenome evolution and function divergence in polyploid bananas.</title>
        <authorList>
            <person name="Yao X."/>
        </authorList>
    </citation>
    <scope>NUCLEOTIDE SEQUENCE [LARGE SCALE GENOMIC DNA]</scope>
    <source>
        <strain evidence="11">cv. DH-PKW</strain>
        <tissue evidence="10">Leaves</tissue>
    </source>
</reference>
<evidence type="ECO:0000256" key="2">
    <source>
        <dbReference type="ARBA" id="ARBA00009965"/>
    </source>
</evidence>
<evidence type="ECO:0000256" key="5">
    <source>
        <dbReference type="ARBA" id="ARBA00022989"/>
    </source>
</evidence>
<dbReference type="STRING" id="52838.A0A4S8J3S0"/>
<dbReference type="Pfam" id="PF01566">
    <property type="entry name" value="Nramp"/>
    <property type="match status" value="1"/>
</dbReference>
<keyword evidence="5 9" id="KW-1133">Transmembrane helix</keyword>
<keyword evidence="6" id="KW-0406">Ion transport</keyword>
<dbReference type="InterPro" id="IPR001046">
    <property type="entry name" value="NRAMP_fam"/>
</dbReference>
<comment type="subcellular location">
    <subcellularLocation>
        <location evidence="1">Membrane</location>
        <topology evidence="1">Multi-pass membrane protein</topology>
    </subcellularLocation>
</comment>
<evidence type="ECO:0000313" key="11">
    <source>
        <dbReference type="Proteomes" id="UP000317650"/>
    </source>
</evidence>
<sequence length="224" mass="24879">MSSFQLSEESPEREIRRDGTHGRGSKRVVAGDEEGDNGEDRDDKSCSQDEPQDRKPAWKKFLAHVGPGFLVSLAYLDPGNLETDLQAGANHRYELLWVVLIGLAFALIIQSLAANLGVATGKHLAELCKDEYPKYVNYCLWVVAEVAVIAADIPEGVSIGAKFDRNSLRSQHLVSHPSVGRSPHHRDKHSPASWASEIWGTVDHHSYSFTVQSSTDIFRGIKWF</sequence>
<evidence type="ECO:0000256" key="8">
    <source>
        <dbReference type="SAM" id="MobiDB-lite"/>
    </source>
</evidence>
<dbReference type="PANTHER" id="PTHR11706:SF77">
    <property type="entry name" value="METAL TRANSPORTER NRAMP5"/>
    <property type="match status" value="1"/>
</dbReference>
<feature type="transmembrane region" description="Helical" evidence="9">
    <location>
        <begin position="96"/>
        <end position="119"/>
    </location>
</feature>
<dbReference type="PANTHER" id="PTHR11706">
    <property type="entry name" value="SOLUTE CARRIER PROTEIN FAMILY 11 MEMBER"/>
    <property type="match status" value="1"/>
</dbReference>
<dbReference type="GO" id="GO:0005384">
    <property type="term" value="F:manganese ion transmembrane transporter activity"/>
    <property type="evidence" value="ECO:0007669"/>
    <property type="project" value="TreeGrafter"/>
</dbReference>
<comment type="similarity">
    <text evidence="2">Belongs to the NRAMP (TC 2.A.55) family.</text>
</comment>
<evidence type="ECO:0000256" key="7">
    <source>
        <dbReference type="ARBA" id="ARBA00023136"/>
    </source>
</evidence>
<evidence type="ECO:0008006" key="12">
    <source>
        <dbReference type="Google" id="ProtNLM"/>
    </source>
</evidence>
<feature type="region of interest" description="Disordered" evidence="8">
    <location>
        <begin position="1"/>
        <end position="53"/>
    </location>
</feature>
<keyword evidence="3" id="KW-0813">Transport</keyword>